<gene>
    <name evidence="1" type="ORF">V6N12_071172</name>
</gene>
<name>A0ABR2FJ02_9ROSI</name>
<dbReference type="Proteomes" id="UP001472677">
    <property type="component" value="Unassembled WGS sequence"/>
</dbReference>
<organism evidence="1 2">
    <name type="scientific">Hibiscus sabdariffa</name>
    <name type="common">roselle</name>
    <dbReference type="NCBI Taxonomy" id="183260"/>
    <lineage>
        <taxon>Eukaryota</taxon>
        <taxon>Viridiplantae</taxon>
        <taxon>Streptophyta</taxon>
        <taxon>Embryophyta</taxon>
        <taxon>Tracheophyta</taxon>
        <taxon>Spermatophyta</taxon>
        <taxon>Magnoliopsida</taxon>
        <taxon>eudicotyledons</taxon>
        <taxon>Gunneridae</taxon>
        <taxon>Pentapetalae</taxon>
        <taxon>rosids</taxon>
        <taxon>malvids</taxon>
        <taxon>Malvales</taxon>
        <taxon>Malvaceae</taxon>
        <taxon>Malvoideae</taxon>
        <taxon>Hibiscus</taxon>
    </lineage>
</organism>
<accession>A0ABR2FJ02</accession>
<comment type="caution">
    <text evidence="1">The sequence shown here is derived from an EMBL/GenBank/DDBJ whole genome shotgun (WGS) entry which is preliminary data.</text>
</comment>
<evidence type="ECO:0000313" key="1">
    <source>
        <dbReference type="EMBL" id="KAK8580923.1"/>
    </source>
</evidence>
<keyword evidence="2" id="KW-1185">Reference proteome</keyword>
<dbReference type="EMBL" id="JBBPBM010000006">
    <property type="protein sequence ID" value="KAK8580923.1"/>
    <property type="molecule type" value="Genomic_DNA"/>
</dbReference>
<sequence>MYVIGSLEEEEPIYFQQPKDYIGLYSNTTAYQTLKSSTLVGKRLTTDCLEETSKGLRANESLSFGDSTSWCFFFRLLQLCLSCQILLYGSKEIFTYVI</sequence>
<evidence type="ECO:0000313" key="2">
    <source>
        <dbReference type="Proteomes" id="UP001472677"/>
    </source>
</evidence>
<protein>
    <submittedName>
        <fullName evidence="1">Uncharacterized protein</fullName>
    </submittedName>
</protein>
<proteinExistence type="predicted"/>
<reference evidence="1 2" key="1">
    <citation type="journal article" date="2024" name="G3 (Bethesda)">
        <title>Genome assembly of Hibiscus sabdariffa L. provides insights into metabolisms of medicinal natural products.</title>
        <authorList>
            <person name="Kim T."/>
        </authorList>
    </citation>
    <scope>NUCLEOTIDE SEQUENCE [LARGE SCALE GENOMIC DNA]</scope>
    <source>
        <strain evidence="1">TK-2024</strain>
        <tissue evidence="1">Old leaves</tissue>
    </source>
</reference>